<protein>
    <recommendedName>
        <fullName evidence="3">DUF2510 domain-containing protein</fullName>
    </recommendedName>
</protein>
<feature type="compositionally biased region" description="Polar residues" evidence="1">
    <location>
        <begin position="1"/>
        <end position="11"/>
    </location>
</feature>
<evidence type="ECO:0000256" key="2">
    <source>
        <dbReference type="SAM" id="Phobius"/>
    </source>
</evidence>
<feature type="region of interest" description="Disordered" evidence="1">
    <location>
        <begin position="1"/>
        <end position="31"/>
    </location>
</feature>
<comment type="caution">
    <text evidence="4">The sequence shown here is derived from an EMBL/GenBank/DDBJ whole genome shotgun (WGS) entry which is preliminary data.</text>
</comment>
<evidence type="ECO:0000256" key="1">
    <source>
        <dbReference type="SAM" id="MobiDB-lite"/>
    </source>
</evidence>
<name>A0A7W8ZTY3_9MICO</name>
<keyword evidence="2" id="KW-0812">Transmembrane</keyword>
<organism evidence="4 5">
    <name type="scientific">Cryobacterium roopkundense</name>
    <dbReference type="NCBI Taxonomy" id="1001240"/>
    <lineage>
        <taxon>Bacteria</taxon>
        <taxon>Bacillati</taxon>
        <taxon>Actinomycetota</taxon>
        <taxon>Actinomycetes</taxon>
        <taxon>Micrococcales</taxon>
        <taxon>Microbacteriaceae</taxon>
        <taxon>Cryobacterium</taxon>
    </lineage>
</organism>
<evidence type="ECO:0000259" key="3">
    <source>
        <dbReference type="Pfam" id="PF10708"/>
    </source>
</evidence>
<proteinExistence type="predicted"/>
<feature type="transmembrane region" description="Helical" evidence="2">
    <location>
        <begin position="153"/>
        <end position="172"/>
    </location>
</feature>
<dbReference type="Proteomes" id="UP000561726">
    <property type="component" value="Unassembled WGS sequence"/>
</dbReference>
<dbReference type="Pfam" id="PF10708">
    <property type="entry name" value="DUF2510"/>
    <property type="match status" value="1"/>
</dbReference>
<keyword evidence="2" id="KW-0472">Membrane</keyword>
<sequence>MTELPRNQDSIPNHDPAQHQDPAQHKTYAPGWYPDPSGAPGLSWWDGARWTGQRHDPSLEVYGATPPLVAGPGTRVNDALLWTIVLLPVLSLLALSQFDMATYLMKTLSTTVPTIDPAYVLLQVLSFAIYVATILLAFFDYRRLSRHGIARPFHWAWTFLSAGVYVIGRSVIVRRRVGGTLTAVWAWVAIVVAGLVVAVAKMSDAMTSYLPAVMDSIPS</sequence>
<dbReference type="InterPro" id="IPR018929">
    <property type="entry name" value="DUF2510"/>
</dbReference>
<dbReference type="AlphaFoldDB" id="A0A7W8ZTY3"/>
<evidence type="ECO:0000313" key="5">
    <source>
        <dbReference type="Proteomes" id="UP000561726"/>
    </source>
</evidence>
<feature type="domain" description="DUF2510" evidence="3">
    <location>
        <begin position="30"/>
        <end position="57"/>
    </location>
</feature>
<evidence type="ECO:0000313" key="4">
    <source>
        <dbReference type="EMBL" id="MBB5640018.1"/>
    </source>
</evidence>
<dbReference type="OrthoDB" id="5244233at2"/>
<dbReference type="RefSeq" id="WP_152602181.1">
    <property type="nucleotide sequence ID" value="NZ_JACHBQ010000001.1"/>
</dbReference>
<accession>A0A7W8ZTY3</accession>
<reference evidence="4 5" key="1">
    <citation type="submission" date="2020-08" db="EMBL/GenBank/DDBJ databases">
        <title>Sequencing the genomes of 1000 actinobacteria strains.</title>
        <authorList>
            <person name="Klenk H.-P."/>
        </authorList>
    </citation>
    <scope>NUCLEOTIDE SEQUENCE [LARGE SCALE GENOMIC DNA]</scope>
    <source>
        <strain evidence="4 5">DSM 21065</strain>
    </source>
</reference>
<dbReference type="EMBL" id="JACHBQ010000001">
    <property type="protein sequence ID" value="MBB5640018.1"/>
    <property type="molecule type" value="Genomic_DNA"/>
</dbReference>
<feature type="transmembrane region" description="Helical" evidence="2">
    <location>
        <begin position="118"/>
        <end position="141"/>
    </location>
</feature>
<feature type="transmembrane region" description="Helical" evidence="2">
    <location>
        <begin position="184"/>
        <end position="200"/>
    </location>
</feature>
<keyword evidence="2" id="KW-1133">Transmembrane helix</keyword>
<gene>
    <name evidence="4" type="ORF">BJ997_000566</name>
</gene>
<feature type="transmembrane region" description="Helical" evidence="2">
    <location>
        <begin position="79"/>
        <end position="98"/>
    </location>
</feature>